<dbReference type="PANTHER" id="PTHR12815:SF42">
    <property type="entry name" value="BACTERIAL SURFACE ANTIGEN (D15) DOMAIN-CONTAINING PROTEIN"/>
    <property type="match status" value="1"/>
</dbReference>
<evidence type="ECO:0000259" key="3">
    <source>
        <dbReference type="Pfam" id="PF01103"/>
    </source>
</evidence>
<dbReference type="Pfam" id="PF01103">
    <property type="entry name" value="Omp85"/>
    <property type="match status" value="1"/>
</dbReference>
<comment type="subcellular location">
    <subcellularLocation>
        <location evidence="1">Membrane</location>
    </subcellularLocation>
</comment>
<evidence type="ECO:0000256" key="2">
    <source>
        <dbReference type="ARBA" id="ARBA00023136"/>
    </source>
</evidence>
<evidence type="ECO:0000313" key="4">
    <source>
        <dbReference type="EMBL" id="MSS27106.1"/>
    </source>
</evidence>
<feature type="domain" description="Bacterial surface antigen (D15)" evidence="3">
    <location>
        <begin position="393"/>
        <end position="692"/>
    </location>
</feature>
<name>A0A6L5XIU2_9BACT</name>
<dbReference type="AlphaFoldDB" id="A0A6L5XIU2"/>
<accession>A0A6L5XIU2</accession>
<reference evidence="4 5" key="1">
    <citation type="submission" date="2019-09" db="EMBL/GenBank/DDBJ databases">
        <title>In-depth cultivation of the pig gut microbiome towards novel bacterial diversity and tailored functional studies.</title>
        <authorList>
            <person name="Wylensek D."/>
            <person name="Hitch T.C.A."/>
            <person name="Clavel T."/>
        </authorList>
    </citation>
    <scope>NUCLEOTIDE SEQUENCE [LARGE SCALE GENOMIC DNA]</scope>
    <source>
        <strain evidence="4 5">PG-178-WT-4</strain>
    </source>
</reference>
<evidence type="ECO:0000256" key="1">
    <source>
        <dbReference type="ARBA" id="ARBA00004370"/>
    </source>
</evidence>
<dbReference type="EMBL" id="VUMH01000002">
    <property type="protein sequence ID" value="MSS27106.1"/>
    <property type="molecule type" value="Genomic_DNA"/>
</dbReference>
<organism evidence="4 5">
    <name type="scientific">Desulfovibrio porci</name>
    <dbReference type="NCBI Taxonomy" id="2605782"/>
    <lineage>
        <taxon>Bacteria</taxon>
        <taxon>Pseudomonadati</taxon>
        <taxon>Thermodesulfobacteriota</taxon>
        <taxon>Desulfovibrionia</taxon>
        <taxon>Desulfovibrionales</taxon>
        <taxon>Desulfovibrionaceae</taxon>
        <taxon>Desulfovibrio</taxon>
    </lineage>
</organism>
<comment type="caution">
    <text evidence="4">The sequence shown here is derived from an EMBL/GenBank/DDBJ whole genome shotgun (WGS) entry which is preliminary data.</text>
</comment>
<dbReference type="Gene3D" id="3.10.20.310">
    <property type="entry name" value="membrane protein fhac"/>
    <property type="match status" value="1"/>
</dbReference>
<dbReference type="InterPro" id="IPR000184">
    <property type="entry name" value="Bac_surfAg_D15"/>
</dbReference>
<dbReference type="GO" id="GO:0019867">
    <property type="term" value="C:outer membrane"/>
    <property type="evidence" value="ECO:0007669"/>
    <property type="project" value="InterPro"/>
</dbReference>
<dbReference type="PANTHER" id="PTHR12815">
    <property type="entry name" value="SORTING AND ASSEMBLY MACHINERY SAMM50 PROTEIN FAMILY MEMBER"/>
    <property type="match status" value="1"/>
</dbReference>
<sequence>MRSAVFSFFRFFHAVSGRRCVGSTFRSFFLPLSPSAARAFLLAALFMLPGLGGCGLLAKGGDAGPQAADAQQAETGGEADPAWQGTPIPYTLRIEVRDKSSDENGLEGKMKDASQLAQLAKEPPDSLLALERRARADTESALKLLHSQCYYDGKASFSLDEAVSPVRVTLLLEPGPRYSLGRADVRYDPAPEVPESFKNRSRETGFWGLERETLPPPSFPPVLPGVTVGRPVTADAMLAAVEALPERLRREGYPLAKVADARYSLNHEARTLNADILVRPGPPALMGTIRVQGAKEVNAEYLQRLTPWTPGEEPWDSELLEDYANTLRGLGLFRSVEAAPAEADLEKSGGEGGAAVLPADITVAEAPFRSISGSARYDTDTGLGLEGAWEHRNLFHNGEKLTVTAPLATEIQGIKAAFEKPAFLVREQRLLASASALREDTSAYRKMAGNASAGLDRRLARQWWGGISLFVESGSLKDNENSEHPYGVVSPRANLRRDSRNNVLNPSSGSEVEIKLTPFTGFYQESFSAMAGSVAASVYYAPLRDKAGRPDDRLVLAGRVEGGAMAGSALRNIPSSMRYYAGGAGSVRGYAYQALGPRDNEDDPLGGRSYQIVNLEARFKITENIGLVPFLDGGMVYTDEFPRIIGDMDWGAGLGLRYYTPIGPVRLDVAAPLRRIDGDPPVQVYISIGQSF</sequence>
<protein>
    <submittedName>
        <fullName evidence="4">Outer membrane protein assembly factor</fullName>
    </submittedName>
</protein>
<dbReference type="Gene3D" id="2.40.160.50">
    <property type="entry name" value="membrane protein fhac: a member of the omp85/tpsb transporter family"/>
    <property type="match status" value="1"/>
</dbReference>
<keyword evidence="2" id="KW-0472">Membrane</keyword>
<evidence type="ECO:0000313" key="5">
    <source>
        <dbReference type="Proteomes" id="UP000477488"/>
    </source>
</evidence>
<dbReference type="Proteomes" id="UP000477488">
    <property type="component" value="Unassembled WGS sequence"/>
</dbReference>
<gene>
    <name evidence="4" type="ORF">FYJ44_03395</name>
</gene>
<dbReference type="InterPro" id="IPR039910">
    <property type="entry name" value="D15-like"/>
</dbReference>
<proteinExistence type="predicted"/>
<keyword evidence="5" id="KW-1185">Reference proteome</keyword>